<dbReference type="EC" id="1.8.1.9" evidence="5"/>
<dbReference type="InterPro" id="IPR050097">
    <property type="entry name" value="Ferredoxin-NADP_redctase_2"/>
</dbReference>
<evidence type="ECO:0000256" key="1">
    <source>
        <dbReference type="ARBA" id="ARBA00022630"/>
    </source>
</evidence>
<evidence type="ECO:0000259" key="4">
    <source>
        <dbReference type="Pfam" id="PF07992"/>
    </source>
</evidence>
<dbReference type="Gene3D" id="3.40.50.2300">
    <property type="match status" value="1"/>
</dbReference>
<feature type="domain" description="FAD/NAD(P)-binding" evidence="4">
    <location>
        <begin position="236"/>
        <end position="547"/>
    </location>
</feature>
<dbReference type="EMBL" id="CADCVH010000091">
    <property type="protein sequence ID" value="CAA9464460.1"/>
    <property type="molecule type" value="Genomic_DNA"/>
</dbReference>
<dbReference type="InterPro" id="IPR011006">
    <property type="entry name" value="CheY-like_superfamily"/>
</dbReference>
<evidence type="ECO:0000256" key="2">
    <source>
        <dbReference type="ARBA" id="ARBA00023002"/>
    </source>
</evidence>
<dbReference type="PRINTS" id="PR00368">
    <property type="entry name" value="FADPNR"/>
</dbReference>
<dbReference type="InterPro" id="IPR023753">
    <property type="entry name" value="FAD/NAD-binding_dom"/>
</dbReference>
<reference evidence="5" key="1">
    <citation type="submission" date="2020-02" db="EMBL/GenBank/DDBJ databases">
        <authorList>
            <person name="Meier V. D."/>
        </authorList>
    </citation>
    <scope>NUCLEOTIDE SEQUENCE</scope>
    <source>
        <strain evidence="5">AVDCRST_MAG02</strain>
    </source>
</reference>
<dbReference type="SUPFAM" id="SSF51905">
    <property type="entry name" value="FAD/NAD(P)-binding domain"/>
    <property type="match status" value="1"/>
</dbReference>
<sequence length="561" mass="59961">MRSRAGRPVILAACDDPGDMRRIERELRTRYEADYRVVFEGSAGAGLKALRHLGEAGEEVALVLADQQMRGMGGVAFLTRVGEVHPTAKRLLLTTRMERGGGAILPQAMALGRIDYFEPKPGPPPNETFHEIVMSFLEEWDRPHRSRTRPDVRIVGEGRSPRSYEIRDLFERYLIPCAFYPADSEEGQKLLGEAGQTAERLPVLVMQDGQVLVDPSNERIADVHAGADALPRQRSFDLVVVGGGPAGLAAAVYASSEGLSTLVVEGEAVGGQAGTSSLIRNYLGFARGISGQKLAREAFHQASFFGAGFRLMRDATGLRRPGEDLVVSLSDGTEVSGRVVVVATGASYRRLNVPELEALNGVGVFYGAATTEAPAMKGREVCVVGGANSAGQAALHLSKYASRVTLLVRGGSLTAGMSDYLVREIEAAENIRVRLNTRVTGGGGAGRLERLTLEDGPSGSTETVSAAALFVLIGAEPRTGWLPGEIERGEKGFVATSQDLTRKRGSQGGWPLGRPPLLLETSMPGVFAVGDARYRSVKRVASAVGEGSIVVQQVHEYLSRV</sequence>
<dbReference type="AlphaFoldDB" id="A0A6J4RBH2"/>
<dbReference type="GO" id="GO:0004791">
    <property type="term" value="F:thioredoxin-disulfide reductase (NADPH) activity"/>
    <property type="evidence" value="ECO:0007669"/>
    <property type="project" value="UniProtKB-EC"/>
</dbReference>
<dbReference type="InterPro" id="IPR036188">
    <property type="entry name" value="FAD/NAD-bd_sf"/>
</dbReference>
<keyword evidence="1" id="KW-0285">Flavoprotein</keyword>
<keyword evidence="2 5" id="KW-0560">Oxidoreductase</keyword>
<organism evidence="5">
    <name type="scientific">uncultured Rubrobacteraceae bacterium</name>
    <dbReference type="NCBI Taxonomy" id="349277"/>
    <lineage>
        <taxon>Bacteria</taxon>
        <taxon>Bacillati</taxon>
        <taxon>Actinomycetota</taxon>
        <taxon>Rubrobacteria</taxon>
        <taxon>Rubrobacterales</taxon>
        <taxon>Rubrobacteraceae</taxon>
        <taxon>environmental samples</taxon>
    </lineage>
</organism>
<proteinExistence type="predicted"/>
<protein>
    <submittedName>
        <fullName evidence="5">Thioredoxin reductase</fullName>
        <ecNumber evidence="5">1.8.1.9</ecNumber>
    </submittedName>
</protein>
<evidence type="ECO:0000256" key="3">
    <source>
        <dbReference type="ARBA" id="ARBA00048132"/>
    </source>
</evidence>
<dbReference type="PRINTS" id="PR00469">
    <property type="entry name" value="PNDRDTASEII"/>
</dbReference>
<dbReference type="Gene3D" id="3.50.50.60">
    <property type="entry name" value="FAD/NAD(P)-binding domain"/>
    <property type="match status" value="2"/>
</dbReference>
<comment type="catalytic activity">
    <reaction evidence="3">
        <text>[thioredoxin]-dithiol + NADP(+) = [thioredoxin]-disulfide + NADPH + H(+)</text>
        <dbReference type="Rhea" id="RHEA:20345"/>
        <dbReference type="Rhea" id="RHEA-COMP:10698"/>
        <dbReference type="Rhea" id="RHEA-COMP:10700"/>
        <dbReference type="ChEBI" id="CHEBI:15378"/>
        <dbReference type="ChEBI" id="CHEBI:29950"/>
        <dbReference type="ChEBI" id="CHEBI:50058"/>
        <dbReference type="ChEBI" id="CHEBI:57783"/>
        <dbReference type="ChEBI" id="CHEBI:58349"/>
        <dbReference type="EC" id="1.8.1.9"/>
    </reaction>
</comment>
<dbReference type="Pfam" id="PF07992">
    <property type="entry name" value="Pyr_redox_2"/>
    <property type="match status" value="1"/>
</dbReference>
<evidence type="ECO:0000313" key="5">
    <source>
        <dbReference type="EMBL" id="CAA9464460.1"/>
    </source>
</evidence>
<dbReference type="PANTHER" id="PTHR48105">
    <property type="entry name" value="THIOREDOXIN REDUCTASE 1-RELATED-RELATED"/>
    <property type="match status" value="1"/>
</dbReference>
<accession>A0A6J4RBH2</accession>
<name>A0A6J4RBH2_9ACTN</name>
<gene>
    <name evidence="5" type="ORF">AVDCRST_MAG02-2815</name>
</gene>
<dbReference type="SUPFAM" id="SSF52172">
    <property type="entry name" value="CheY-like"/>
    <property type="match status" value="1"/>
</dbReference>